<keyword evidence="2" id="KW-0805">Transcription regulation</keyword>
<feature type="compositionally biased region" description="Acidic residues" evidence="6">
    <location>
        <begin position="161"/>
        <end position="174"/>
    </location>
</feature>
<feature type="region of interest" description="Disordered" evidence="6">
    <location>
        <begin position="707"/>
        <end position="731"/>
    </location>
</feature>
<dbReference type="Proteomes" id="UP000013827">
    <property type="component" value="Unassembled WGS sequence"/>
</dbReference>
<name>A0A0D3JRG2_EMIH1</name>
<feature type="compositionally biased region" description="Basic residues" evidence="6">
    <location>
        <begin position="1"/>
        <end position="10"/>
    </location>
</feature>
<evidence type="ECO:0000256" key="1">
    <source>
        <dbReference type="ARBA" id="ARBA00004123"/>
    </source>
</evidence>
<keyword evidence="9" id="KW-1185">Reference proteome</keyword>
<feature type="region of interest" description="Disordered" evidence="6">
    <location>
        <begin position="810"/>
        <end position="863"/>
    </location>
</feature>
<feature type="compositionally biased region" description="Low complexity" evidence="6">
    <location>
        <begin position="707"/>
        <end position="719"/>
    </location>
</feature>
<feature type="region of interest" description="Disordered" evidence="6">
    <location>
        <begin position="566"/>
        <end position="597"/>
    </location>
</feature>
<dbReference type="InterPro" id="IPR001471">
    <property type="entry name" value="AP2/ERF_dom"/>
</dbReference>
<dbReference type="Gene3D" id="3.30.730.10">
    <property type="entry name" value="AP2/ERF domain"/>
    <property type="match status" value="1"/>
</dbReference>
<dbReference type="HOGENOM" id="CLU_289099_0_0_1"/>
<evidence type="ECO:0000259" key="7">
    <source>
        <dbReference type="PROSITE" id="PS51032"/>
    </source>
</evidence>
<dbReference type="EnsemblProtists" id="EOD26097">
    <property type="protein sequence ID" value="EOD26097"/>
    <property type="gene ID" value="EMIHUDRAFT_115231"/>
</dbReference>
<dbReference type="PROSITE" id="PS51032">
    <property type="entry name" value="AP2_ERF"/>
    <property type="match status" value="1"/>
</dbReference>
<feature type="domain" description="AP2/ERF" evidence="7">
    <location>
        <begin position="394"/>
        <end position="449"/>
    </location>
</feature>
<evidence type="ECO:0000313" key="9">
    <source>
        <dbReference type="Proteomes" id="UP000013827"/>
    </source>
</evidence>
<evidence type="ECO:0000313" key="8">
    <source>
        <dbReference type="EnsemblProtists" id="EOD26097"/>
    </source>
</evidence>
<organism evidence="8 9">
    <name type="scientific">Emiliania huxleyi (strain CCMP1516)</name>
    <dbReference type="NCBI Taxonomy" id="280463"/>
    <lineage>
        <taxon>Eukaryota</taxon>
        <taxon>Haptista</taxon>
        <taxon>Haptophyta</taxon>
        <taxon>Prymnesiophyceae</taxon>
        <taxon>Isochrysidales</taxon>
        <taxon>Noelaerhabdaceae</taxon>
        <taxon>Emiliania</taxon>
    </lineage>
</organism>
<dbReference type="InterPro" id="IPR016177">
    <property type="entry name" value="DNA-bd_dom_sf"/>
</dbReference>
<feature type="compositionally biased region" description="Acidic residues" evidence="6">
    <location>
        <begin position="272"/>
        <end position="281"/>
    </location>
</feature>
<feature type="compositionally biased region" description="Acidic residues" evidence="6">
    <location>
        <begin position="312"/>
        <end position="321"/>
    </location>
</feature>
<keyword evidence="4" id="KW-0804">Transcription</keyword>
<dbReference type="GO" id="GO:0005634">
    <property type="term" value="C:nucleus"/>
    <property type="evidence" value="ECO:0007669"/>
    <property type="project" value="UniProtKB-SubCell"/>
</dbReference>
<feature type="compositionally biased region" description="Pro residues" evidence="6">
    <location>
        <begin position="670"/>
        <end position="684"/>
    </location>
</feature>
<dbReference type="InterPro" id="IPR036955">
    <property type="entry name" value="AP2/ERF_dom_sf"/>
</dbReference>
<feature type="compositionally biased region" description="Basic and acidic residues" evidence="6">
    <location>
        <begin position="101"/>
        <end position="110"/>
    </location>
</feature>
<dbReference type="KEGG" id="ehx:EMIHUDRAFT_115231"/>
<reference evidence="8" key="2">
    <citation type="submission" date="2024-10" db="UniProtKB">
        <authorList>
            <consortium name="EnsemblProtists"/>
        </authorList>
    </citation>
    <scope>IDENTIFICATION</scope>
</reference>
<evidence type="ECO:0000256" key="3">
    <source>
        <dbReference type="ARBA" id="ARBA00023125"/>
    </source>
</evidence>
<feature type="region of interest" description="Disordered" evidence="6">
    <location>
        <begin position="1"/>
        <end position="38"/>
    </location>
</feature>
<sequence>MSKRQSRRASGRSPELLQPLHPILGSGPAWSPPPAPDTIGTIVSRPMAMPSYEVSQPVAVPFPVLPANAALVGAEAVRAWARGVAHKPGEAQPSPPPSLLLEHRQEEGSERTGGSLVADGDQRLGAQSAGPVRTGACPGGVCGKRRRAGPRKGGGGARQAEEEEEGGEGEEAASEEERLAELNERVRDALRERGLNLQQLACHIGFSSTATLCDVLNDTGPWCRDPSSTIATEAEEDAARACALAAPAPPAPALEAEGCTKKRRGAAAEAVAAEEEEEEGGEVLAAGQAPAAEEPLSDDAGEVPRAVAAEAQAEEEAEAAAEEAQAQAAEAQAEAAEAQAQAAEAQAEEEAEAAAEEEEMAEEAATAGPGGVVAEAEGLRLHLCGTGVRHSGTGYKGVTQAAYGRFRAQRYEGKRCIYIGLYGTAVEAAVAFARVVVRLGVYDTVLEAAEAYARYVNENGVEEEAPPPPPPTEEEVLAAAAAEGLQLHRKDGNMTGYKGVSPLDGAFEAYFNVRGRKIRLGRFPTAAAAAVAYARHVADPQTAGEHAATVVARCEQRQERREACKIAHRHSRRAVPECPGTPPPEEEAAEEAAASGAAQGRAEAAAGAAAAAAAAASAAAAAAAFRRSSRVPSCMPTGETYVGGGLGGKSGHTRDTAAPPAKPTAKAPPAKAPARPPAMAPAMPPAAAAPAARTAPAAARAAARAAPAAAGTDPARGAALRSVANPKRSGGKWAPCPGLCGGRTAGGVWCDACKEEGDAVLSAAGRGSGVTMPSSGVRPLVAAAAEAAAAEAAAAEAAVAEAAAAEAAAAAEETEAAEAAEAAADNETGARREAGAEAAPKRSIGAAGGAAEAQGKAVHGRFR</sequence>
<keyword evidence="5" id="KW-0539">Nucleus</keyword>
<dbReference type="PaxDb" id="2903-EOD26097"/>
<dbReference type="GO" id="GO:0003700">
    <property type="term" value="F:DNA-binding transcription factor activity"/>
    <property type="evidence" value="ECO:0007669"/>
    <property type="project" value="InterPro"/>
</dbReference>
<dbReference type="AlphaFoldDB" id="A0A0D3JRG2"/>
<comment type="subcellular location">
    <subcellularLocation>
        <location evidence="1">Nucleus</location>
    </subcellularLocation>
</comment>
<keyword evidence="3" id="KW-0238">DNA-binding</keyword>
<feature type="region of interest" description="Disordered" evidence="6">
    <location>
        <begin position="267"/>
        <end position="369"/>
    </location>
</feature>
<dbReference type="RefSeq" id="XP_005778526.1">
    <property type="nucleotide sequence ID" value="XM_005778469.1"/>
</dbReference>
<accession>A0A0D3JRG2</accession>
<protein>
    <recommendedName>
        <fullName evidence="7">AP2/ERF domain-containing protein</fullName>
    </recommendedName>
</protein>
<feature type="region of interest" description="Disordered" evidence="6">
    <location>
        <begin position="645"/>
        <end position="687"/>
    </location>
</feature>
<evidence type="ECO:0000256" key="2">
    <source>
        <dbReference type="ARBA" id="ARBA00023015"/>
    </source>
</evidence>
<proteinExistence type="predicted"/>
<evidence type="ECO:0000256" key="6">
    <source>
        <dbReference type="SAM" id="MobiDB-lite"/>
    </source>
</evidence>
<evidence type="ECO:0000256" key="4">
    <source>
        <dbReference type="ARBA" id="ARBA00023163"/>
    </source>
</evidence>
<dbReference type="SUPFAM" id="SSF54171">
    <property type="entry name" value="DNA-binding domain"/>
    <property type="match status" value="1"/>
</dbReference>
<feature type="compositionally biased region" description="Low complexity" evidence="6">
    <location>
        <begin position="322"/>
        <end position="345"/>
    </location>
</feature>
<reference evidence="9" key="1">
    <citation type="journal article" date="2013" name="Nature">
        <title>Pan genome of the phytoplankton Emiliania underpins its global distribution.</title>
        <authorList>
            <person name="Read B.A."/>
            <person name="Kegel J."/>
            <person name="Klute M.J."/>
            <person name="Kuo A."/>
            <person name="Lefebvre S.C."/>
            <person name="Maumus F."/>
            <person name="Mayer C."/>
            <person name="Miller J."/>
            <person name="Monier A."/>
            <person name="Salamov A."/>
            <person name="Young J."/>
            <person name="Aguilar M."/>
            <person name="Claverie J.M."/>
            <person name="Frickenhaus S."/>
            <person name="Gonzalez K."/>
            <person name="Herman E.K."/>
            <person name="Lin Y.C."/>
            <person name="Napier J."/>
            <person name="Ogata H."/>
            <person name="Sarno A.F."/>
            <person name="Shmutz J."/>
            <person name="Schroeder D."/>
            <person name="de Vargas C."/>
            <person name="Verret F."/>
            <person name="von Dassow P."/>
            <person name="Valentin K."/>
            <person name="Van de Peer Y."/>
            <person name="Wheeler G."/>
            <person name="Dacks J.B."/>
            <person name="Delwiche C.F."/>
            <person name="Dyhrman S.T."/>
            <person name="Glockner G."/>
            <person name="John U."/>
            <person name="Richards T."/>
            <person name="Worden A.Z."/>
            <person name="Zhang X."/>
            <person name="Grigoriev I.V."/>
            <person name="Allen A.E."/>
            <person name="Bidle K."/>
            <person name="Borodovsky M."/>
            <person name="Bowler C."/>
            <person name="Brownlee C."/>
            <person name="Cock J.M."/>
            <person name="Elias M."/>
            <person name="Gladyshev V.N."/>
            <person name="Groth M."/>
            <person name="Guda C."/>
            <person name="Hadaegh A."/>
            <person name="Iglesias-Rodriguez M.D."/>
            <person name="Jenkins J."/>
            <person name="Jones B.M."/>
            <person name="Lawson T."/>
            <person name="Leese F."/>
            <person name="Lindquist E."/>
            <person name="Lobanov A."/>
            <person name="Lomsadze A."/>
            <person name="Malik S.B."/>
            <person name="Marsh M.E."/>
            <person name="Mackinder L."/>
            <person name="Mock T."/>
            <person name="Mueller-Roeber B."/>
            <person name="Pagarete A."/>
            <person name="Parker M."/>
            <person name="Probert I."/>
            <person name="Quesneville H."/>
            <person name="Raines C."/>
            <person name="Rensing S.A."/>
            <person name="Riano-Pachon D.M."/>
            <person name="Richier S."/>
            <person name="Rokitta S."/>
            <person name="Shiraiwa Y."/>
            <person name="Soanes D.M."/>
            <person name="van der Giezen M."/>
            <person name="Wahlund T.M."/>
            <person name="Williams B."/>
            <person name="Wilson W."/>
            <person name="Wolfe G."/>
            <person name="Wurch L.L."/>
        </authorList>
    </citation>
    <scope>NUCLEOTIDE SEQUENCE</scope>
</reference>
<dbReference type="GeneID" id="17271641"/>
<evidence type="ECO:0000256" key="5">
    <source>
        <dbReference type="ARBA" id="ARBA00023242"/>
    </source>
</evidence>
<feature type="compositionally biased region" description="Low complexity" evidence="6">
    <location>
        <begin position="656"/>
        <end position="669"/>
    </location>
</feature>
<feature type="region of interest" description="Disordered" evidence="6">
    <location>
        <begin position="85"/>
        <end position="179"/>
    </location>
</feature>
<dbReference type="GO" id="GO:0003677">
    <property type="term" value="F:DNA binding"/>
    <property type="evidence" value="ECO:0007669"/>
    <property type="project" value="UniProtKB-KW"/>
</dbReference>
<feature type="compositionally biased region" description="Acidic residues" evidence="6">
    <location>
        <begin position="346"/>
        <end position="362"/>
    </location>
</feature>